<protein>
    <submittedName>
        <fullName evidence="1">Uncharacterized protein</fullName>
    </submittedName>
</protein>
<reference evidence="1" key="1">
    <citation type="submission" date="2021-03" db="EMBL/GenBank/DDBJ databases">
        <title>Draft genome sequence of rust myrtle Austropuccinia psidii MF-1, a brazilian biotype.</title>
        <authorList>
            <person name="Quecine M.C."/>
            <person name="Pachon D.M.R."/>
            <person name="Bonatelli M.L."/>
            <person name="Correr F.H."/>
            <person name="Franceschini L.M."/>
            <person name="Leite T.F."/>
            <person name="Margarido G.R.A."/>
            <person name="Almeida C.A."/>
            <person name="Ferrarezi J.A."/>
            <person name="Labate C.A."/>
        </authorList>
    </citation>
    <scope>NUCLEOTIDE SEQUENCE</scope>
    <source>
        <strain evidence="1">MF-1</strain>
    </source>
</reference>
<gene>
    <name evidence="1" type="ORF">O181_031072</name>
</gene>
<proteinExistence type="predicted"/>
<name>A0A9Q3CZX6_9BASI</name>
<evidence type="ECO:0000313" key="1">
    <source>
        <dbReference type="EMBL" id="MBW0491357.1"/>
    </source>
</evidence>
<evidence type="ECO:0000313" key="2">
    <source>
        <dbReference type="Proteomes" id="UP000765509"/>
    </source>
</evidence>
<comment type="caution">
    <text evidence="1">The sequence shown here is derived from an EMBL/GenBank/DDBJ whole genome shotgun (WGS) entry which is preliminary data.</text>
</comment>
<dbReference type="AlphaFoldDB" id="A0A9Q3CZX6"/>
<keyword evidence="2" id="KW-1185">Reference proteome</keyword>
<organism evidence="1 2">
    <name type="scientific">Austropuccinia psidii MF-1</name>
    <dbReference type="NCBI Taxonomy" id="1389203"/>
    <lineage>
        <taxon>Eukaryota</taxon>
        <taxon>Fungi</taxon>
        <taxon>Dikarya</taxon>
        <taxon>Basidiomycota</taxon>
        <taxon>Pucciniomycotina</taxon>
        <taxon>Pucciniomycetes</taxon>
        <taxon>Pucciniales</taxon>
        <taxon>Sphaerophragmiaceae</taxon>
        <taxon>Austropuccinia</taxon>
    </lineage>
</organism>
<dbReference type="Proteomes" id="UP000765509">
    <property type="component" value="Unassembled WGS sequence"/>
</dbReference>
<accession>A0A9Q3CZX6</accession>
<sequence>MALRSNPLLGLDQCKSSPQFICHQARLTPVTPDLNTSSVTTKNLMRLICKDGISVPGFGHTGLQSILYGSGIPLNPCHHGKYPMTATSRTDLIG</sequence>
<dbReference type="EMBL" id="AVOT02011047">
    <property type="protein sequence ID" value="MBW0491357.1"/>
    <property type="molecule type" value="Genomic_DNA"/>
</dbReference>